<gene>
    <name evidence="2" type="ORF">PSALAMII_LOCUS487</name>
</gene>
<reference evidence="2" key="1">
    <citation type="submission" date="2021-07" db="EMBL/GenBank/DDBJ databases">
        <authorList>
            <person name="Branca A.L. A."/>
        </authorList>
    </citation>
    <scope>NUCLEOTIDE SEQUENCE</scope>
</reference>
<dbReference type="AlphaFoldDB" id="A0A9W4I5H4"/>
<evidence type="ECO:0000313" key="2">
    <source>
        <dbReference type="EMBL" id="CAG8238607.1"/>
    </source>
</evidence>
<dbReference type="EMBL" id="CAJVPA010000022">
    <property type="protein sequence ID" value="CAG8238607.1"/>
    <property type="molecule type" value="Genomic_DNA"/>
</dbReference>
<evidence type="ECO:0000313" key="3">
    <source>
        <dbReference type="Proteomes" id="UP001152646"/>
    </source>
</evidence>
<protein>
    <submittedName>
        <fullName evidence="2">Uncharacterized protein</fullName>
    </submittedName>
</protein>
<proteinExistence type="predicted"/>
<comment type="caution">
    <text evidence="2">The sequence shown here is derived from an EMBL/GenBank/DDBJ whole genome shotgun (WGS) entry which is preliminary data.</text>
</comment>
<organism evidence="2 3">
    <name type="scientific">Penicillium salamii</name>
    <dbReference type="NCBI Taxonomy" id="1612424"/>
    <lineage>
        <taxon>Eukaryota</taxon>
        <taxon>Fungi</taxon>
        <taxon>Dikarya</taxon>
        <taxon>Ascomycota</taxon>
        <taxon>Pezizomycotina</taxon>
        <taxon>Eurotiomycetes</taxon>
        <taxon>Eurotiomycetidae</taxon>
        <taxon>Eurotiales</taxon>
        <taxon>Aspergillaceae</taxon>
        <taxon>Penicillium</taxon>
    </lineage>
</organism>
<sequence>MDSSSEEVPSHMAIGQSRSLAVNFMWSKMHIYVTDFEPKNPNPKLVYDVNCDMLAPHLKFKSMEQDRQVGTGTIHAISISPDFELHGSKGTLRAKSRLRTMYTHYSHIYSDTGKPAKMSWTSNSGFKTWDFICCDENQNPVAKFSANVWAVKRFAKIELLGPKAFDTAAMDEIVVVGLTLCYCMYMRVNNPFNLLGSATMRSSKDAYIEPPQAQPVPTQPAQGKIID</sequence>
<accession>A0A9W4I5H4</accession>
<feature type="region of interest" description="Disordered" evidence="1">
    <location>
        <begin position="208"/>
        <end position="227"/>
    </location>
</feature>
<evidence type="ECO:0000256" key="1">
    <source>
        <dbReference type="SAM" id="MobiDB-lite"/>
    </source>
</evidence>
<dbReference type="Proteomes" id="UP001152646">
    <property type="component" value="Unassembled WGS sequence"/>
</dbReference>
<dbReference type="OrthoDB" id="4725912at2759"/>
<name>A0A9W4I5H4_9EURO</name>